<dbReference type="SMART" id="SM00320">
    <property type="entry name" value="WD40"/>
    <property type="match status" value="2"/>
</dbReference>
<dbReference type="AlphaFoldDB" id="A0A2V1DAK6"/>
<dbReference type="InterPro" id="IPR001680">
    <property type="entry name" value="WD40_rpt"/>
</dbReference>
<dbReference type="InterPro" id="IPR036322">
    <property type="entry name" value="WD40_repeat_dom_sf"/>
</dbReference>
<protein>
    <recommendedName>
        <fullName evidence="5">WD40 repeat-like protein</fullName>
    </recommendedName>
</protein>
<dbReference type="PANTHER" id="PTHR44472:SF1">
    <property type="entry name" value="DDB1 AND CUL4 ASSOCIATED FACTOR 4"/>
    <property type="match status" value="1"/>
</dbReference>
<dbReference type="InterPro" id="IPR052254">
    <property type="entry name" value="CUL4-DDB1_E3_ligase_receptor"/>
</dbReference>
<accession>A0A2V1DAK6</accession>
<evidence type="ECO:0008006" key="5">
    <source>
        <dbReference type="Google" id="ProtNLM"/>
    </source>
</evidence>
<proteinExistence type="predicted"/>
<dbReference type="Proteomes" id="UP000244855">
    <property type="component" value="Unassembled WGS sequence"/>
</dbReference>
<dbReference type="OrthoDB" id="128867at2759"/>
<name>A0A2V1DAK6_9PLEO</name>
<dbReference type="Gene3D" id="2.130.10.10">
    <property type="entry name" value="YVTN repeat-like/Quinoprotein amine dehydrogenase"/>
    <property type="match status" value="1"/>
</dbReference>
<keyword evidence="2" id="KW-0677">Repeat</keyword>
<evidence type="ECO:0000313" key="3">
    <source>
        <dbReference type="EMBL" id="PVH94573.1"/>
    </source>
</evidence>
<gene>
    <name evidence="3" type="ORF">DM02DRAFT_185628</name>
</gene>
<dbReference type="GO" id="GO:0080008">
    <property type="term" value="C:Cul4-RING E3 ubiquitin ligase complex"/>
    <property type="evidence" value="ECO:0007669"/>
    <property type="project" value="TreeGrafter"/>
</dbReference>
<organism evidence="3 4">
    <name type="scientific">Periconia macrospinosa</name>
    <dbReference type="NCBI Taxonomy" id="97972"/>
    <lineage>
        <taxon>Eukaryota</taxon>
        <taxon>Fungi</taxon>
        <taxon>Dikarya</taxon>
        <taxon>Ascomycota</taxon>
        <taxon>Pezizomycotina</taxon>
        <taxon>Dothideomycetes</taxon>
        <taxon>Pleosporomycetidae</taxon>
        <taxon>Pleosporales</taxon>
        <taxon>Massarineae</taxon>
        <taxon>Periconiaceae</taxon>
        <taxon>Periconia</taxon>
    </lineage>
</organism>
<reference evidence="3 4" key="1">
    <citation type="journal article" date="2018" name="Sci. Rep.">
        <title>Comparative genomics provides insights into the lifestyle and reveals functional heterogeneity of dark septate endophytic fungi.</title>
        <authorList>
            <person name="Knapp D.G."/>
            <person name="Nemeth J.B."/>
            <person name="Barry K."/>
            <person name="Hainaut M."/>
            <person name="Henrissat B."/>
            <person name="Johnson J."/>
            <person name="Kuo A."/>
            <person name="Lim J.H.P."/>
            <person name="Lipzen A."/>
            <person name="Nolan M."/>
            <person name="Ohm R.A."/>
            <person name="Tamas L."/>
            <person name="Grigoriev I.V."/>
            <person name="Spatafora J.W."/>
            <person name="Nagy L.G."/>
            <person name="Kovacs G.M."/>
        </authorList>
    </citation>
    <scope>NUCLEOTIDE SEQUENCE [LARGE SCALE GENOMIC DNA]</scope>
    <source>
        <strain evidence="3 4">DSE2036</strain>
    </source>
</reference>
<keyword evidence="1" id="KW-0853">WD repeat</keyword>
<dbReference type="STRING" id="97972.A0A2V1DAK6"/>
<evidence type="ECO:0000256" key="1">
    <source>
        <dbReference type="ARBA" id="ARBA00022574"/>
    </source>
</evidence>
<keyword evidence="4" id="KW-1185">Reference proteome</keyword>
<dbReference type="EMBL" id="KZ805528">
    <property type="protein sequence ID" value="PVH94573.1"/>
    <property type="molecule type" value="Genomic_DNA"/>
</dbReference>
<evidence type="ECO:0000256" key="2">
    <source>
        <dbReference type="ARBA" id="ARBA00022737"/>
    </source>
</evidence>
<dbReference type="InterPro" id="IPR015943">
    <property type="entry name" value="WD40/YVTN_repeat-like_dom_sf"/>
</dbReference>
<dbReference type="PANTHER" id="PTHR44472">
    <property type="entry name" value="DDB1- AND CUL4-ASSOCIATED FACTOR 4-RELATED"/>
    <property type="match status" value="1"/>
</dbReference>
<dbReference type="SUPFAM" id="SSF50978">
    <property type="entry name" value="WD40 repeat-like"/>
    <property type="match status" value="1"/>
</dbReference>
<evidence type="ECO:0000313" key="4">
    <source>
        <dbReference type="Proteomes" id="UP000244855"/>
    </source>
</evidence>
<sequence length="508" mass="57912">MDGREIPGFYFDTEKKKYFKIQTPRHAPAPDSKYTIDNIRKERKRQKIRHDVELKEKKLQKETIVRRFLNDPIMHASLDREMGLRKTSYYMHTAWPDACISPVSNRPHVVVDRPKPSIVRLFDRDPKTKTLYAVHADNQIKRRRINTPDNVPLPPPDREPEQAFHTATPSEYSFEPWDELHRLTSPISSLQYLPTTGTLVATAYGADRPPVVHFSNPDPDGPYVAQQFTPTGTTSIWTSRAPPVSFSAPPSTMSSSSVAASDTEAVAVGTSNSLLVFKRLPCGQWNVTTPFESKADVLTLDWLAPTTIAMGCRNGKIHLYDTRSQGSSTILRHPFPITSLRRADDETRLVCAGLEDSLYLYDIRSSRRSKSSVNSGNDHHYNKKYFEYMYPDRRSRKKRRTMQHVASRDWSQPVLTFEHSNKDGSALAIDVHPQMGLVAAAQDNAPETPAVRIHNLWTGKLAKEIERTGPMQNPEKLYQNQIQCLKFMDFEEGVELWSTWSGSIVKFK</sequence>